<evidence type="ECO:0000256" key="1">
    <source>
        <dbReference type="ARBA" id="ARBA00006767"/>
    </source>
</evidence>
<gene>
    <name evidence="5" type="ORF">SGFS_057220</name>
</gene>
<dbReference type="PANTHER" id="PTHR10724:SF7">
    <property type="entry name" value="SMALL RIBOSOMAL SUBUNIT PROTEIN BS1C"/>
    <property type="match status" value="1"/>
</dbReference>
<dbReference type="SMART" id="SM00316">
    <property type="entry name" value="S1"/>
    <property type="match status" value="3"/>
</dbReference>
<evidence type="ECO:0000259" key="4">
    <source>
        <dbReference type="PROSITE" id="PS50126"/>
    </source>
</evidence>
<dbReference type="EMBL" id="AP018448">
    <property type="protein sequence ID" value="BBC34428.1"/>
    <property type="molecule type" value="Genomic_DNA"/>
</dbReference>
<evidence type="ECO:0000313" key="5">
    <source>
        <dbReference type="EMBL" id="BBC34428.1"/>
    </source>
</evidence>
<proteinExistence type="inferred from homology"/>
<keyword evidence="2" id="KW-0689">Ribosomal protein</keyword>
<dbReference type="Gene3D" id="2.40.50.140">
    <property type="entry name" value="Nucleic acid-binding proteins"/>
    <property type="match status" value="3"/>
</dbReference>
<comment type="similarity">
    <text evidence="1">Belongs to the bacterial ribosomal protein bS1 family.</text>
</comment>
<dbReference type="Proteomes" id="UP001321542">
    <property type="component" value="Chromosome"/>
</dbReference>
<dbReference type="SUPFAM" id="SSF50249">
    <property type="entry name" value="Nucleic acid-binding proteins"/>
    <property type="match status" value="3"/>
</dbReference>
<accession>A0ABM7FEA4</accession>
<dbReference type="InterPro" id="IPR012340">
    <property type="entry name" value="NA-bd_OB-fold"/>
</dbReference>
<dbReference type="InterPro" id="IPR003029">
    <property type="entry name" value="S1_domain"/>
</dbReference>
<feature type="domain" description="S1 motif" evidence="4">
    <location>
        <begin position="20"/>
        <end position="99"/>
    </location>
</feature>
<feature type="domain" description="S1 motif" evidence="4">
    <location>
        <begin position="209"/>
        <end position="268"/>
    </location>
</feature>
<name>A0ABM7FEA4_9ACTN</name>
<protein>
    <recommendedName>
        <fullName evidence="4">S1 motif domain-containing protein</fullName>
    </recommendedName>
</protein>
<keyword evidence="3" id="KW-0687">Ribonucleoprotein</keyword>
<dbReference type="PROSITE" id="PS50126">
    <property type="entry name" value="S1"/>
    <property type="match status" value="3"/>
</dbReference>
<evidence type="ECO:0000256" key="3">
    <source>
        <dbReference type="ARBA" id="ARBA00023274"/>
    </source>
</evidence>
<evidence type="ECO:0000313" key="6">
    <source>
        <dbReference type="Proteomes" id="UP001321542"/>
    </source>
</evidence>
<evidence type="ECO:0000256" key="2">
    <source>
        <dbReference type="ARBA" id="ARBA00022980"/>
    </source>
</evidence>
<keyword evidence="6" id="KW-1185">Reference proteome</keyword>
<dbReference type="InterPro" id="IPR050437">
    <property type="entry name" value="Ribos_protein_bS1-like"/>
</dbReference>
<dbReference type="PANTHER" id="PTHR10724">
    <property type="entry name" value="30S RIBOSOMAL PROTEIN S1"/>
    <property type="match status" value="1"/>
</dbReference>
<feature type="domain" description="S1 motif" evidence="4">
    <location>
        <begin position="116"/>
        <end position="192"/>
    </location>
</feature>
<organism evidence="5 6">
    <name type="scientific">Streptomyces graminofaciens</name>
    <dbReference type="NCBI Taxonomy" id="68212"/>
    <lineage>
        <taxon>Bacteria</taxon>
        <taxon>Bacillati</taxon>
        <taxon>Actinomycetota</taxon>
        <taxon>Actinomycetes</taxon>
        <taxon>Kitasatosporales</taxon>
        <taxon>Streptomycetaceae</taxon>
        <taxon>Streptomyces</taxon>
    </lineage>
</organism>
<sequence>MSERGVVEGARGFVEGVRVGDLCGGTVAEVVLSPWGVPREVTVALDGAPVGCPLGWVGALDVTWGPRRTRLDSLEVGQRITAEVIAVDLDEERVQLSLAATEHAELWGFLKRLRPGEVLSGTVASIESFGVFVALDDGPGHPIHPGVGFITHPDLSWRHFDDPRDVVRVGERVTCEYLYFDTTNGEARLSLRATSPDPFQAFADGTAPGDTLRGCVTKVVPFGYFVRVVDGVEGLVPLQDPVAVVGEELGVVVTELDRERRRLLLRATPASP</sequence>
<reference evidence="5 6" key="2">
    <citation type="journal article" date="2023" name="ChemBioChem">
        <title>Acyltransferase Domain Exchange between Two Independent Type I Polyketide Synthases in the Same Producer Strain of Macrolide Antibiotics.</title>
        <authorList>
            <person name="Kudo F."/>
            <person name="Kishikawa K."/>
            <person name="Tsuboi K."/>
            <person name="Kido T."/>
            <person name="Usui T."/>
            <person name="Hashimoto J."/>
            <person name="Shin-Ya K."/>
            <person name="Miyanaga A."/>
            <person name="Eguchi T."/>
        </authorList>
    </citation>
    <scope>NUCLEOTIDE SEQUENCE [LARGE SCALE GENOMIC DNA]</scope>
    <source>
        <strain evidence="5 6">A-8890</strain>
    </source>
</reference>
<dbReference type="Pfam" id="PF00575">
    <property type="entry name" value="S1"/>
    <property type="match status" value="2"/>
</dbReference>
<reference evidence="5 6" key="1">
    <citation type="journal article" date="2010" name="ChemBioChem">
        <title>Cloning and characterization of the biosynthetic gene cluster of 16-membered macrolide antibiotic FD-891: involvement of a dual functional cytochrome P450 monooxygenase catalyzing epoxidation and hydroxylation.</title>
        <authorList>
            <person name="Kudo F."/>
            <person name="Motegi A."/>
            <person name="Mizoue K."/>
            <person name="Eguchi T."/>
        </authorList>
    </citation>
    <scope>NUCLEOTIDE SEQUENCE [LARGE SCALE GENOMIC DNA]</scope>
    <source>
        <strain evidence="5 6">A-8890</strain>
    </source>
</reference>